<feature type="region of interest" description="Disordered" evidence="1">
    <location>
        <begin position="46"/>
        <end position="78"/>
    </location>
</feature>
<gene>
    <name evidence="2" type="ORF">DMAD_03020</name>
</gene>
<sequence>MTSRPRVHEVSIWQGRTQRSAAAVSDGQNKTTLPIVIINSYTAKRPVPMGGRRRTLGSKHVQANASGTPSEIGTETSC</sequence>
<evidence type="ECO:0000313" key="3">
    <source>
        <dbReference type="Proteomes" id="UP001500889"/>
    </source>
</evidence>
<reference evidence="2 3" key="1">
    <citation type="submission" date="2024-02" db="EMBL/GenBank/DDBJ databases">
        <title>A chromosome-level genome assembly of Drosophila madeirensis, a fruit fly species endemic to Madeira island.</title>
        <authorList>
            <person name="Tomihara K."/>
            <person name="Llopart A."/>
            <person name="Yamamoto D."/>
        </authorList>
    </citation>
    <scope>NUCLEOTIDE SEQUENCE [LARGE SCALE GENOMIC DNA]</scope>
    <source>
        <strain evidence="2 3">RF1</strain>
    </source>
</reference>
<dbReference type="Proteomes" id="UP001500889">
    <property type="component" value="Chromosome E"/>
</dbReference>
<feature type="compositionally biased region" description="Polar residues" evidence="1">
    <location>
        <begin position="61"/>
        <end position="78"/>
    </location>
</feature>
<dbReference type="AlphaFoldDB" id="A0AAU9G8T6"/>
<evidence type="ECO:0000313" key="2">
    <source>
        <dbReference type="EMBL" id="BFG03896.1"/>
    </source>
</evidence>
<organism evidence="2 3">
    <name type="scientific">Drosophila madeirensis</name>
    <name type="common">Fruit fly</name>
    <dbReference type="NCBI Taxonomy" id="30013"/>
    <lineage>
        <taxon>Eukaryota</taxon>
        <taxon>Metazoa</taxon>
        <taxon>Ecdysozoa</taxon>
        <taxon>Arthropoda</taxon>
        <taxon>Hexapoda</taxon>
        <taxon>Insecta</taxon>
        <taxon>Pterygota</taxon>
        <taxon>Neoptera</taxon>
        <taxon>Endopterygota</taxon>
        <taxon>Diptera</taxon>
        <taxon>Brachycera</taxon>
        <taxon>Muscomorpha</taxon>
        <taxon>Ephydroidea</taxon>
        <taxon>Drosophilidae</taxon>
        <taxon>Drosophila</taxon>
        <taxon>Sophophora</taxon>
    </lineage>
</organism>
<proteinExistence type="predicted"/>
<name>A0AAU9G8T6_DROMD</name>
<evidence type="ECO:0000256" key="1">
    <source>
        <dbReference type="SAM" id="MobiDB-lite"/>
    </source>
</evidence>
<protein>
    <submittedName>
        <fullName evidence="2">Uncharacterized protein</fullName>
    </submittedName>
</protein>
<keyword evidence="3" id="KW-1185">Reference proteome</keyword>
<accession>A0AAU9G8T6</accession>
<dbReference type="EMBL" id="AP029267">
    <property type="protein sequence ID" value="BFG03896.1"/>
    <property type="molecule type" value="Genomic_DNA"/>
</dbReference>